<feature type="binding site" evidence="28">
    <location>
        <position position="737"/>
    </location>
    <ligand>
        <name>ATP</name>
        <dbReference type="ChEBI" id="CHEBI:30616"/>
    </ligand>
</feature>
<evidence type="ECO:0000256" key="13">
    <source>
        <dbReference type="ARBA" id="ARBA00022729"/>
    </source>
</evidence>
<comment type="cofactor">
    <cofactor evidence="2">
        <name>Mg(2+)</name>
        <dbReference type="ChEBI" id="CHEBI:18420"/>
    </cofactor>
</comment>
<evidence type="ECO:0000256" key="28">
    <source>
        <dbReference type="PROSITE-ProRule" id="PRU10141"/>
    </source>
</evidence>
<evidence type="ECO:0000256" key="2">
    <source>
        <dbReference type="ARBA" id="ARBA00001946"/>
    </source>
</evidence>
<evidence type="ECO:0000256" key="30">
    <source>
        <dbReference type="SAM" id="SignalP"/>
    </source>
</evidence>
<dbReference type="SUPFAM" id="SSF56112">
    <property type="entry name" value="Protein kinase-like (PK-like)"/>
    <property type="match status" value="1"/>
</dbReference>
<dbReference type="Gene3D" id="1.10.510.10">
    <property type="entry name" value="Transferase(Phosphotransferase) domain 1"/>
    <property type="match status" value="1"/>
</dbReference>
<evidence type="ECO:0000256" key="21">
    <source>
        <dbReference type="ARBA" id="ARBA00023170"/>
    </source>
</evidence>
<dbReference type="Proteomes" id="UP000026960">
    <property type="component" value="Chromosome 6"/>
</dbReference>
<dbReference type="PANTHER" id="PTHR27008:SF373">
    <property type="entry name" value="OS06G0586400 PROTEIN"/>
    <property type="match status" value="1"/>
</dbReference>
<comment type="cofactor">
    <cofactor evidence="1">
        <name>Mn(2+)</name>
        <dbReference type="ChEBI" id="CHEBI:29035"/>
    </cofactor>
</comment>
<evidence type="ECO:0000256" key="20">
    <source>
        <dbReference type="ARBA" id="ARBA00023136"/>
    </source>
</evidence>
<feature type="chain" id="PRO_5002272563" description="Receptor kinase-like protein Xa21" evidence="30">
    <location>
        <begin position="24"/>
        <end position="1011"/>
    </location>
</feature>
<evidence type="ECO:0000256" key="15">
    <source>
        <dbReference type="ARBA" id="ARBA00022741"/>
    </source>
</evidence>
<comment type="subcellular location">
    <subcellularLocation>
        <location evidence="3">Cell membrane</location>
        <topology evidence="3">Single-pass type I membrane protein</topology>
    </subcellularLocation>
    <subcellularLocation>
        <location evidence="4">Endoplasmic reticulum membrane</location>
        <topology evidence="4">Single-pass membrane protein</topology>
    </subcellularLocation>
</comment>
<dbReference type="HOGENOM" id="CLU_000288_22_0_1"/>
<evidence type="ECO:0000256" key="22">
    <source>
        <dbReference type="ARBA" id="ARBA00023180"/>
    </source>
</evidence>
<comment type="catalytic activity">
    <reaction evidence="23">
        <text>L-threonyl-[protein] + ATP = O-phospho-L-threonyl-[protein] + ADP + H(+)</text>
        <dbReference type="Rhea" id="RHEA:46608"/>
        <dbReference type="Rhea" id="RHEA-COMP:11060"/>
        <dbReference type="Rhea" id="RHEA-COMP:11605"/>
        <dbReference type="ChEBI" id="CHEBI:15378"/>
        <dbReference type="ChEBI" id="CHEBI:30013"/>
        <dbReference type="ChEBI" id="CHEBI:30616"/>
        <dbReference type="ChEBI" id="CHEBI:61977"/>
        <dbReference type="ChEBI" id="CHEBI:456216"/>
        <dbReference type="EC" id="2.7.11.1"/>
    </reaction>
</comment>
<evidence type="ECO:0000256" key="23">
    <source>
        <dbReference type="ARBA" id="ARBA00047899"/>
    </source>
</evidence>
<proteinExistence type="inferred from homology"/>
<evidence type="ECO:0000256" key="9">
    <source>
        <dbReference type="ARBA" id="ARBA00022553"/>
    </source>
</evidence>
<dbReference type="InterPro" id="IPR011009">
    <property type="entry name" value="Kinase-like_dom_sf"/>
</dbReference>
<dbReference type="FunFam" id="3.80.10.10:FF:000288">
    <property type="entry name" value="LRR receptor-like serine/threonine-protein kinase EFR"/>
    <property type="match status" value="1"/>
</dbReference>
<evidence type="ECO:0000256" key="16">
    <source>
        <dbReference type="ARBA" id="ARBA00022777"/>
    </source>
</evidence>
<evidence type="ECO:0000256" key="29">
    <source>
        <dbReference type="SAM" id="Phobius"/>
    </source>
</evidence>
<evidence type="ECO:0000256" key="3">
    <source>
        <dbReference type="ARBA" id="ARBA00004251"/>
    </source>
</evidence>
<name>A0A0D3GI65_9ORYZ</name>
<dbReference type="InterPro" id="IPR013210">
    <property type="entry name" value="LRR_N_plant-typ"/>
</dbReference>
<accession>A0A0D3GI65</accession>
<keyword evidence="19 29" id="KW-1133">Transmembrane helix</keyword>
<dbReference type="SMART" id="SM00369">
    <property type="entry name" value="LRR_TYP"/>
    <property type="match status" value="10"/>
</dbReference>
<dbReference type="FunFam" id="3.30.200.20:FF:000432">
    <property type="entry name" value="LRR receptor-like serine/threonine-protein kinase EFR"/>
    <property type="match status" value="1"/>
</dbReference>
<dbReference type="InterPro" id="IPR017441">
    <property type="entry name" value="Protein_kinase_ATP_BS"/>
</dbReference>
<evidence type="ECO:0000256" key="19">
    <source>
        <dbReference type="ARBA" id="ARBA00022989"/>
    </source>
</evidence>
<dbReference type="PROSITE" id="PS51450">
    <property type="entry name" value="LRR"/>
    <property type="match status" value="1"/>
</dbReference>
<dbReference type="PROSITE" id="PS00107">
    <property type="entry name" value="PROTEIN_KINASE_ATP"/>
    <property type="match status" value="1"/>
</dbReference>
<feature type="transmembrane region" description="Helical" evidence="29">
    <location>
        <begin position="649"/>
        <end position="672"/>
    </location>
</feature>
<evidence type="ECO:0000256" key="7">
    <source>
        <dbReference type="ARBA" id="ARBA00022475"/>
    </source>
</evidence>
<evidence type="ECO:0000256" key="18">
    <source>
        <dbReference type="ARBA" id="ARBA00022840"/>
    </source>
</evidence>
<dbReference type="GO" id="GO:0005789">
    <property type="term" value="C:endoplasmic reticulum membrane"/>
    <property type="evidence" value="ECO:0007669"/>
    <property type="project" value="UniProtKB-SubCell"/>
</dbReference>
<dbReference type="SMART" id="SM00220">
    <property type="entry name" value="S_TKc"/>
    <property type="match status" value="1"/>
</dbReference>
<dbReference type="STRING" id="65489.A0A0D3GI65"/>
<dbReference type="Gene3D" id="3.80.10.10">
    <property type="entry name" value="Ribonuclease Inhibitor"/>
    <property type="match status" value="3"/>
</dbReference>
<dbReference type="PROSITE" id="PS00108">
    <property type="entry name" value="PROTEIN_KINASE_ST"/>
    <property type="match status" value="1"/>
</dbReference>
<evidence type="ECO:0000256" key="4">
    <source>
        <dbReference type="ARBA" id="ARBA00004389"/>
    </source>
</evidence>
<evidence type="ECO:0000256" key="6">
    <source>
        <dbReference type="ARBA" id="ARBA00012513"/>
    </source>
</evidence>
<evidence type="ECO:0000259" key="31">
    <source>
        <dbReference type="PROSITE" id="PS50011"/>
    </source>
</evidence>
<keyword evidence="10" id="KW-0433">Leucine-rich repeat</keyword>
<evidence type="ECO:0000256" key="27">
    <source>
        <dbReference type="ARBA" id="ARBA00072040"/>
    </source>
</evidence>
<dbReference type="Gramene" id="OBART06G19470.1">
    <property type="protein sequence ID" value="OBART06G19470.1"/>
    <property type="gene ID" value="OBART06G19470"/>
</dbReference>
<dbReference type="Pfam" id="PF00560">
    <property type="entry name" value="LRR_1"/>
    <property type="match status" value="7"/>
</dbReference>
<dbReference type="PaxDb" id="65489-OBART06G19470.1"/>
<protein>
    <recommendedName>
        <fullName evidence="27">Receptor kinase-like protein Xa21</fullName>
        <ecNumber evidence="6">2.7.11.1</ecNumber>
    </recommendedName>
</protein>
<evidence type="ECO:0000256" key="12">
    <source>
        <dbReference type="ARBA" id="ARBA00022692"/>
    </source>
</evidence>
<dbReference type="Pfam" id="PF13855">
    <property type="entry name" value="LRR_8"/>
    <property type="match status" value="2"/>
</dbReference>
<dbReference type="InterPro" id="IPR001611">
    <property type="entry name" value="Leu-rich_rpt"/>
</dbReference>
<feature type="signal peptide" evidence="30">
    <location>
        <begin position="1"/>
        <end position="23"/>
    </location>
</feature>
<keyword evidence="17" id="KW-0256">Endoplasmic reticulum</keyword>
<keyword evidence="13 30" id="KW-0732">Signal</keyword>
<feature type="domain" description="Protein kinase" evidence="31">
    <location>
        <begin position="708"/>
        <end position="974"/>
    </location>
</feature>
<keyword evidence="15 28" id="KW-0547">Nucleotide-binding</keyword>
<keyword evidence="16" id="KW-0418">Kinase</keyword>
<evidence type="ECO:0000256" key="10">
    <source>
        <dbReference type="ARBA" id="ARBA00022614"/>
    </source>
</evidence>
<keyword evidence="11" id="KW-0808">Transferase</keyword>
<evidence type="ECO:0000256" key="24">
    <source>
        <dbReference type="ARBA" id="ARBA00048679"/>
    </source>
</evidence>
<keyword evidence="21" id="KW-0675">Receptor</keyword>
<dbReference type="InterPro" id="IPR000719">
    <property type="entry name" value="Prot_kinase_dom"/>
</dbReference>
<dbReference type="Pfam" id="PF00069">
    <property type="entry name" value="Pkinase"/>
    <property type="match status" value="1"/>
</dbReference>
<dbReference type="InterPro" id="IPR051809">
    <property type="entry name" value="Plant_receptor-like_S/T_kinase"/>
</dbReference>
<evidence type="ECO:0000256" key="5">
    <source>
        <dbReference type="ARBA" id="ARBA00008684"/>
    </source>
</evidence>
<keyword evidence="7" id="KW-1003">Cell membrane</keyword>
<sequence>MMPSVSLCPGLVVLLLYLSIILARSTLAGAAEDGENDDQRALLCFKSQVSDPSGALASWQSNTSLQFCSWNGVSCTAGRRRRVAALSLPSKGLAGPVPPCLANLTSLETLQLAGNGFHGVVPSELGALSRLSYLNLSGNSLAGVIPSALSSCANLRVLGLWNNSLEGEIPTTLSQCMDLQEINLSNNKLQGSIPTAFGTLPKLQILVLSGNRLTGGIPPLLGSSSSLVHVDLGGNSLTGMMPVSLNKLVGSIPESLGQISTLERLSLNGNHLSGPVPPSLFNMSSLTYLGLADNSLTGKLPANIAHTLPNIQTLLVTANRFDGTIPASLANASKLDNLLLASNRISGDIPLLGSLPNLQILDIGDNMLETDSLQVLWLGANKISGTIPLEIGNLKNLTELRMDYNLFSDSIPPTLVNLHKLVVLSIAKNKHSGPLPDAMGNLLQLNELSLDGNNFSGSIPTSIVYCRQLDKLNLSHNSLSGSIPSELFKISSFSQYLDLSYNQLSGDIPQEAGNLINLGTLNISNNRLSGNIPSTLGQCVLLESLQIESNSLVGSIPQSFINLVGMKELDVSQNNLSGKIPEFMATLSNLHVLNLSFNNFDGPIPTGGAFSNSSIVSLQGNERLCTNIPELALPLCPISVKHKTKHNYLVIKVVIPIVLVAFITLSCLGIILRKKRRRREQLVPHFEKSNQRTRKITFQDIVKATNQFSSANLIGSGSFGTVYKGCLEIEDNIVAIKIFNLDIFGADKSFDAECGTLKNIRHRNLVKVITLCSTVDLTGSEFKALVFKYMPNGNLEMWLHPKVNEQVQRKTLTLMQRINIALDVAHALDYLHNQSVCPIIHCDLKPSNVLLDLDMTACIGDFGLARFLSTRSNVQHNTSACLSCLKGSIGYIAPEYGLGADISTKGDVYSFGVLLLEMITGNRPTHEKFLDGTTMHEFIYRGFPNNIYEIVDPVLIQDGSIATHVLQNCIIPLVKIGLSCSMTPPNARWEMGRVCREILIIKGALANRDSK</sequence>
<keyword evidence="20 29" id="KW-0472">Membrane</keyword>
<evidence type="ECO:0000256" key="1">
    <source>
        <dbReference type="ARBA" id="ARBA00001936"/>
    </source>
</evidence>
<evidence type="ECO:0000313" key="32">
    <source>
        <dbReference type="EnsemblPlants" id="OBART06G19470.1"/>
    </source>
</evidence>
<evidence type="ECO:0000313" key="33">
    <source>
        <dbReference type="Proteomes" id="UP000026960"/>
    </source>
</evidence>
<dbReference type="AlphaFoldDB" id="A0A0D3GI65"/>
<dbReference type="PANTHER" id="PTHR27008">
    <property type="entry name" value="OS04G0122200 PROTEIN"/>
    <property type="match status" value="1"/>
</dbReference>
<keyword evidence="14" id="KW-0677">Repeat</keyword>
<keyword evidence="33" id="KW-1185">Reference proteome</keyword>
<dbReference type="FunFam" id="3.80.10.10:FF:000275">
    <property type="entry name" value="Leucine-rich repeat receptor-like protein kinase"/>
    <property type="match status" value="1"/>
</dbReference>
<evidence type="ECO:0000256" key="26">
    <source>
        <dbReference type="ARBA" id="ARBA00056628"/>
    </source>
</evidence>
<evidence type="ECO:0000256" key="14">
    <source>
        <dbReference type="ARBA" id="ARBA00022737"/>
    </source>
</evidence>
<comment type="similarity">
    <text evidence="5">Belongs to the protein kinase superfamily. Ser/Thr protein kinase family.</text>
</comment>
<dbReference type="InterPro" id="IPR032675">
    <property type="entry name" value="LRR_dom_sf"/>
</dbReference>
<dbReference type="PROSITE" id="PS50011">
    <property type="entry name" value="PROTEIN_KINASE_DOM"/>
    <property type="match status" value="1"/>
</dbReference>
<dbReference type="GO" id="GO:0004674">
    <property type="term" value="F:protein serine/threonine kinase activity"/>
    <property type="evidence" value="ECO:0007669"/>
    <property type="project" value="UniProtKB-KW"/>
</dbReference>
<comment type="function">
    <text evidence="26">The processed protein kinase Xa21 chain released by protein cleavage after X.oryzae pv. oryzae protein Ax21 detection translocates into the nucleus where it can bind and regulate WRKY62, a transcription factor. Confers resistance to the bacterial pathogen X.oryzae pv. oryzae (Xoo).</text>
</comment>
<keyword evidence="18 28" id="KW-0067">ATP-binding</keyword>
<evidence type="ECO:0000256" key="8">
    <source>
        <dbReference type="ARBA" id="ARBA00022527"/>
    </source>
</evidence>
<dbReference type="InterPro" id="IPR008271">
    <property type="entry name" value="Ser/Thr_kinase_AS"/>
</dbReference>
<dbReference type="EnsemblPlants" id="OBART06G19470.1">
    <property type="protein sequence ID" value="OBART06G19470.1"/>
    <property type="gene ID" value="OBART06G19470"/>
</dbReference>
<keyword evidence="22" id="KW-0325">Glycoprotein</keyword>
<comment type="function">
    <text evidence="25">Receptor kinase that detects X.oryzae pv. oryzae protein Ax21 to promote innate immunity. Following X.oryzae pv. oryzae protein Ax21 detection, undergoes cleavage, releasing the processed protein kinase Xa21 chain.</text>
</comment>
<dbReference type="SUPFAM" id="SSF52058">
    <property type="entry name" value="L domain-like"/>
    <property type="match status" value="2"/>
</dbReference>
<dbReference type="GO" id="GO:0005524">
    <property type="term" value="F:ATP binding"/>
    <property type="evidence" value="ECO:0007669"/>
    <property type="project" value="UniProtKB-UniRule"/>
</dbReference>
<dbReference type="GO" id="GO:0005886">
    <property type="term" value="C:plasma membrane"/>
    <property type="evidence" value="ECO:0007669"/>
    <property type="project" value="UniProtKB-SubCell"/>
</dbReference>
<dbReference type="InterPro" id="IPR003591">
    <property type="entry name" value="Leu-rich_rpt_typical-subtyp"/>
</dbReference>
<evidence type="ECO:0000256" key="17">
    <source>
        <dbReference type="ARBA" id="ARBA00022824"/>
    </source>
</evidence>
<dbReference type="Pfam" id="PF08263">
    <property type="entry name" value="LRRNT_2"/>
    <property type="match status" value="1"/>
</dbReference>
<comment type="catalytic activity">
    <reaction evidence="24">
        <text>L-seryl-[protein] + ATP = O-phospho-L-seryl-[protein] + ADP + H(+)</text>
        <dbReference type="Rhea" id="RHEA:17989"/>
        <dbReference type="Rhea" id="RHEA-COMP:9863"/>
        <dbReference type="Rhea" id="RHEA-COMP:11604"/>
        <dbReference type="ChEBI" id="CHEBI:15378"/>
        <dbReference type="ChEBI" id="CHEBI:29999"/>
        <dbReference type="ChEBI" id="CHEBI:30616"/>
        <dbReference type="ChEBI" id="CHEBI:83421"/>
        <dbReference type="ChEBI" id="CHEBI:456216"/>
        <dbReference type="EC" id="2.7.11.1"/>
    </reaction>
</comment>
<organism evidence="32">
    <name type="scientific">Oryza barthii</name>
    <dbReference type="NCBI Taxonomy" id="65489"/>
    <lineage>
        <taxon>Eukaryota</taxon>
        <taxon>Viridiplantae</taxon>
        <taxon>Streptophyta</taxon>
        <taxon>Embryophyta</taxon>
        <taxon>Tracheophyta</taxon>
        <taxon>Spermatophyta</taxon>
        <taxon>Magnoliopsida</taxon>
        <taxon>Liliopsida</taxon>
        <taxon>Poales</taxon>
        <taxon>Poaceae</taxon>
        <taxon>BOP clade</taxon>
        <taxon>Oryzoideae</taxon>
        <taxon>Oryzeae</taxon>
        <taxon>Oryzinae</taxon>
        <taxon>Oryza</taxon>
    </lineage>
</organism>
<dbReference type="EC" id="2.7.11.1" evidence="6"/>
<dbReference type="Gene3D" id="3.30.200.20">
    <property type="entry name" value="Phosphorylase Kinase, domain 1"/>
    <property type="match status" value="1"/>
</dbReference>
<keyword evidence="9" id="KW-0597">Phosphoprotein</keyword>
<dbReference type="eggNOG" id="ENOG502QPYS">
    <property type="taxonomic scope" value="Eukaryota"/>
</dbReference>
<reference evidence="32" key="2">
    <citation type="submission" date="2015-03" db="UniProtKB">
        <authorList>
            <consortium name="EnsemblPlants"/>
        </authorList>
    </citation>
    <scope>IDENTIFICATION</scope>
</reference>
<evidence type="ECO:0000256" key="25">
    <source>
        <dbReference type="ARBA" id="ARBA00054320"/>
    </source>
</evidence>
<keyword evidence="8" id="KW-0723">Serine/threonine-protein kinase</keyword>
<reference evidence="32" key="1">
    <citation type="journal article" date="2009" name="Rice">
        <title>De Novo Next Generation Sequencing of Plant Genomes.</title>
        <authorList>
            <person name="Rounsley S."/>
            <person name="Marri P.R."/>
            <person name="Yu Y."/>
            <person name="He R."/>
            <person name="Sisneros N."/>
            <person name="Goicoechea J.L."/>
            <person name="Lee S.J."/>
            <person name="Angelova A."/>
            <person name="Kudrna D."/>
            <person name="Luo M."/>
            <person name="Affourtit J."/>
            <person name="Desany B."/>
            <person name="Knight J."/>
            <person name="Niazi F."/>
            <person name="Egholm M."/>
            <person name="Wing R.A."/>
        </authorList>
    </citation>
    <scope>NUCLEOTIDE SEQUENCE [LARGE SCALE GENOMIC DNA]</scope>
    <source>
        <strain evidence="32">cv. IRGC 105608</strain>
    </source>
</reference>
<evidence type="ECO:0000256" key="11">
    <source>
        <dbReference type="ARBA" id="ARBA00022679"/>
    </source>
</evidence>
<dbReference type="FunFam" id="1.10.510.10:FF:000358">
    <property type="entry name" value="Putative leucine-rich repeat receptor-like serine/threonine-protein kinase"/>
    <property type="match status" value="1"/>
</dbReference>
<keyword evidence="12 29" id="KW-0812">Transmembrane</keyword>